<evidence type="ECO:0000256" key="1">
    <source>
        <dbReference type="SAM" id="MobiDB-lite"/>
    </source>
</evidence>
<evidence type="ECO:0000313" key="3">
    <source>
        <dbReference type="Proteomes" id="UP000288216"/>
    </source>
</evidence>
<reference evidence="2 3" key="1">
    <citation type="journal article" date="2018" name="Nat. Ecol. Evol.">
        <title>Shark genomes provide insights into elasmobranch evolution and the origin of vertebrates.</title>
        <authorList>
            <person name="Hara Y"/>
            <person name="Yamaguchi K"/>
            <person name="Onimaru K"/>
            <person name="Kadota M"/>
            <person name="Koyanagi M"/>
            <person name="Keeley SD"/>
            <person name="Tatsumi K"/>
            <person name="Tanaka K"/>
            <person name="Motone F"/>
            <person name="Kageyama Y"/>
            <person name="Nozu R"/>
            <person name="Adachi N"/>
            <person name="Nishimura O"/>
            <person name="Nakagawa R"/>
            <person name="Tanegashima C"/>
            <person name="Kiyatake I"/>
            <person name="Matsumoto R"/>
            <person name="Murakumo K"/>
            <person name="Nishida K"/>
            <person name="Terakita A"/>
            <person name="Kuratani S"/>
            <person name="Sato K"/>
            <person name="Hyodo S Kuraku.S."/>
        </authorList>
    </citation>
    <scope>NUCLEOTIDE SEQUENCE [LARGE SCALE GENOMIC DNA]</scope>
</reference>
<dbReference type="InterPro" id="IPR045860">
    <property type="entry name" value="Snake_toxin-like_sf"/>
</dbReference>
<dbReference type="EMBL" id="BFAA01001552">
    <property type="protein sequence ID" value="GCB67156.1"/>
    <property type="molecule type" value="Genomic_DNA"/>
</dbReference>
<evidence type="ECO:0000313" key="2">
    <source>
        <dbReference type="EMBL" id="GCB67156.1"/>
    </source>
</evidence>
<comment type="caution">
    <text evidence="2">The sequence shown here is derived from an EMBL/GenBank/DDBJ whole genome shotgun (WGS) entry which is preliminary data.</text>
</comment>
<feature type="region of interest" description="Disordered" evidence="1">
    <location>
        <begin position="88"/>
        <end position="156"/>
    </location>
</feature>
<gene>
    <name evidence="2" type="ORF">scyTo_0005084</name>
</gene>
<evidence type="ECO:0008006" key="4">
    <source>
        <dbReference type="Google" id="ProtNLM"/>
    </source>
</evidence>
<keyword evidence="3" id="KW-1185">Reference proteome</keyword>
<dbReference type="AlphaFoldDB" id="A0A401P202"/>
<dbReference type="Gene3D" id="2.10.60.10">
    <property type="entry name" value="CD59"/>
    <property type="match status" value="1"/>
</dbReference>
<dbReference type="Proteomes" id="UP000288216">
    <property type="component" value="Unassembled WGS sequence"/>
</dbReference>
<sequence>MLQNAVSFHLGFVGWRNRVPNVVEAFGCAGASIGPTFFARGCVTQNVCDGSTNLNDLLINLNAQPKCCKNNLCNVGSEPLNVQLTTAATDNPSTDAKSTSVTPAATQTTSPPVTDTTSPAAANTTSPAAANATSPAAANPKTPAAANTTSPAAANATSPAAANTTSTAASKCASTPVAILCLVFLFAHKEK</sequence>
<feature type="compositionally biased region" description="Low complexity" evidence="1">
    <location>
        <begin position="105"/>
        <end position="156"/>
    </location>
</feature>
<feature type="compositionally biased region" description="Polar residues" evidence="1">
    <location>
        <begin position="88"/>
        <end position="104"/>
    </location>
</feature>
<proteinExistence type="predicted"/>
<name>A0A401P202_SCYTO</name>
<accession>A0A401P202</accession>
<protein>
    <recommendedName>
        <fullName evidence="4">UPAR/Ly6 domain-containing protein</fullName>
    </recommendedName>
</protein>
<organism evidence="2 3">
    <name type="scientific">Scyliorhinus torazame</name>
    <name type="common">Cloudy catshark</name>
    <name type="synonym">Catulus torazame</name>
    <dbReference type="NCBI Taxonomy" id="75743"/>
    <lineage>
        <taxon>Eukaryota</taxon>
        <taxon>Metazoa</taxon>
        <taxon>Chordata</taxon>
        <taxon>Craniata</taxon>
        <taxon>Vertebrata</taxon>
        <taxon>Chondrichthyes</taxon>
        <taxon>Elasmobranchii</taxon>
        <taxon>Galeomorphii</taxon>
        <taxon>Galeoidea</taxon>
        <taxon>Carcharhiniformes</taxon>
        <taxon>Scyliorhinidae</taxon>
        <taxon>Scyliorhinus</taxon>
    </lineage>
</organism>